<protein>
    <submittedName>
        <fullName evidence="3">Uncharacterized protein</fullName>
    </submittedName>
</protein>
<feature type="compositionally biased region" description="Low complexity" evidence="1">
    <location>
        <begin position="45"/>
        <end position="54"/>
    </location>
</feature>
<evidence type="ECO:0000256" key="2">
    <source>
        <dbReference type="SAM" id="Phobius"/>
    </source>
</evidence>
<keyword evidence="2" id="KW-0812">Transmembrane</keyword>
<dbReference type="Proteomes" id="UP000198741">
    <property type="component" value="Chromosome I"/>
</dbReference>
<keyword evidence="4" id="KW-1185">Reference proteome</keyword>
<feature type="transmembrane region" description="Helical" evidence="2">
    <location>
        <begin position="86"/>
        <end position="104"/>
    </location>
</feature>
<evidence type="ECO:0000313" key="4">
    <source>
        <dbReference type="Proteomes" id="UP000198741"/>
    </source>
</evidence>
<dbReference type="AlphaFoldDB" id="A0A1H0K9Q3"/>
<dbReference type="RefSeq" id="WP_157695224.1">
    <property type="nucleotide sequence ID" value="NZ_LT629710.1"/>
</dbReference>
<name>A0A1H0K9Q3_9ACTN</name>
<proteinExistence type="predicted"/>
<gene>
    <name evidence="3" type="ORF">SAMN04515671_1222</name>
</gene>
<sequence>MSDRAHPHRSPELQALLDEVEQAMAREAAAPGAADRPADPPSTTEPPSAEPTSTGGSPDAGAGLAPTGTTEPVALPTRSARRSRRALLLAGSAAAAVVAIVAVSDRGTPGDNHPATVPKPGVGVAVIGSTGPDGRTTRVTTTAPTTTSGNRLIVLVTGADGSTSTVPALTSAPSTHSPTPGGHVSSTPGTPVSRNGHRPSITVQHRSVPPTPDGTTAGTGRSGPAGAVTGTIMSRTAGSTGSLRPGSPPAGTRTVPGGPTRSATTTPTTPTVSGPTLTTEPTLTTGSETAPSSDPSVSSDTTTAPTSDPGAVTDEPATTTTDATRAQPTCVGLSLPVVGDLPQPLGCRGHRHRH</sequence>
<organism evidence="3 4">
    <name type="scientific">Nakamurella panacisegetis</name>
    <dbReference type="NCBI Taxonomy" id="1090615"/>
    <lineage>
        <taxon>Bacteria</taxon>
        <taxon>Bacillati</taxon>
        <taxon>Actinomycetota</taxon>
        <taxon>Actinomycetes</taxon>
        <taxon>Nakamurellales</taxon>
        <taxon>Nakamurellaceae</taxon>
        <taxon>Nakamurella</taxon>
    </lineage>
</organism>
<feature type="region of interest" description="Disordered" evidence="1">
    <location>
        <begin position="1"/>
        <end position="82"/>
    </location>
</feature>
<evidence type="ECO:0000313" key="3">
    <source>
        <dbReference type="EMBL" id="SDO52624.1"/>
    </source>
</evidence>
<keyword evidence="2" id="KW-1133">Transmembrane helix</keyword>
<feature type="compositionally biased region" description="Low complexity" evidence="1">
    <location>
        <begin position="23"/>
        <end position="38"/>
    </location>
</feature>
<dbReference type="EMBL" id="LT629710">
    <property type="protein sequence ID" value="SDO52624.1"/>
    <property type="molecule type" value="Genomic_DNA"/>
</dbReference>
<reference evidence="3 4" key="1">
    <citation type="submission" date="2016-10" db="EMBL/GenBank/DDBJ databases">
        <authorList>
            <person name="de Groot N.N."/>
        </authorList>
    </citation>
    <scope>NUCLEOTIDE SEQUENCE [LARGE SCALE GENOMIC DNA]</scope>
    <source>
        <strain evidence="4">P4-7,KCTC 19426,CECT 7604</strain>
    </source>
</reference>
<accession>A0A1H0K9Q3</accession>
<feature type="compositionally biased region" description="Low complexity" evidence="1">
    <location>
        <begin position="256"/>
        <end position="327"/>
    </location>
</feature>
<feature type="compositionally biased region" description="Polar residues" evidence="1">
    <location>
        <begin position="162"/>
        <end position="193"/>
    </location>
</feature>
<dbReference type="STRING" id="1090615.SAMN04515671_1222"/>
<evidence type="ECO:0000256" key="1">
    <source>
        <dbReference type="SAM" id="MobiDB-lite"/>
    </source>
</evidence>
<feature type="compositionally biased region" description="Polar residues" evidence="1">
    <location>
        <begin position="231"/>
        <end position="242"/>
    </location>
</feature>
<keyword evidence="2" id="KW-0472">Membrane</keyword>
<feature type="compositionally biased region" description="Basic and acidic residues" evidence="1">
    <location>
        <begin position="1"/>
        <end position="11"/>
    </location>
</feature>
<feature type="region of interest" description="Disordered" evidence="1">
    <location>
        <begin position="162"/>
        <end position="327"/>
    </location>
</feature>